<evidence type="ECO:0000256" key="3">
    <source>
        <dbReference type="ARBA" id="ARBA00022840"/>
    </source>
</evidence>
<dbReference type="Proteomes" id="UP000297472">
    <property type="component" value="Unassembled WGS sequence"/>
</dbReference>
<dbReference type="GO" id="GO:0005524">
    <property type="term" value="F:ATP binding"/>
    <property type="evidence" value="ECO:0007669"/>
    <property type="project" value="UniProtKB-UniRule"/>
</dbReference>
<evidence type="ECO:0000256" key="2">
    <source>
        <dbReference type="ARBA" id="ARBA00022818"/>
    </source>
</evidence>
<dbReference type="GO" id="GO:0008998">
    <property type="term" value="F:ribonucleoside-triphosphate reductase (thioredoxin) activity"/>
    <property type="evidence" value="ECO:0007669"/>
    <property type="project" value="UniProtKB-EC"/>
</dbReference>
<dbReference type="PROSITE" id="PS51161">
    <property type="entry name" value="ATP_CONE"/>
    <property type="match status" value="1"/>
</dbReference>
<dbReference type="PROSITE" id="PS00850">
    <property type="entry name" value="GLY_RADICAL_1"/>
    <property type="match status" value="1"/>
</dbReference>
<evidence type="ECO:0000256" key="5">
    <source>
        <dbReference type="PROSITE-ProRule" id="PRU00493"/>
    </source>
</evidence>
<dbReference type="NCBIfam" id="NF006732">
    <property type="entry name" value="PRK09263.1"/>
    <property type="match status" value="1"/>
</dbReference>
<feature type="domain" description="Glycine radical" evidence="6">
    <location>
        <begin position="603"/>
        <end position="728"/>
    </location>
</feature>
<keyword evidence="2 5" id="KW-0556">Organic radical</keyword>
<evidence type="ECO:0000259" key="6">
    <source>
        <dbReference type="PROSITE" id="PS51149"/>
    </source>
</evidence>
<dbReference type="SUPFAM" id="SSF51998">
    <property type="entry name" value="PFL-like glycyl radical enzymes"/>
    <property type="match status" value="1"/>
</dbReference>
<dbReference type="EMBL" id="SOHA01000001">
    <property type="protein sequence ID" value="TFD34188.1"/>
    <property type="molecule type" value="Genomic_DNA"/>
</dbReference>
<dbReference type="GO" id="GO:0006260">
    <property type="term" value="P:DNA replication"/>
    <property type="evidence" value="ECO:0007669"/>
    <property type="project" value="InterPro"/>
</dbReference>
<evidence type="ECO:0000256" key="1">
    <source>
        <dbReference type="ARBA" id="ARBA00022741"/>
    </source>
</evidence>
<dbReference type="GO" id="GO:0031250">
    <property type="term" value="C:anaerobic ribonucleoside-triphosphate reductase complex"/>
    <property type="evidence" value="ECO:0007669"/>
    <property type="project" value="TreeGrafter"/>
</dbReference>
<dbReference type="AlphaFoldDB" id="A0A4Y8K528"/>
<protein>
    <submittedName>
        <fullName evidence="8">Anaerobic ribonucleoside-triphosphate reductase</fullName>
        <ecNumber evidence="8">1.17.4.2</ecNumber>
    </submittedName>
</protein>
<keyword evidence="8" id="KW-0560">Oxidoreductase</keyword>
<proteinExistence type="predicted"/>
<name>A0A4Y8K528_9MICO</name>
<dbReference type="Gene3D" id="3.20.70.20">
    <property type="match status" value="1"/>
</dbReference>
<dbReference type="GO" id="GO:0009265">
    <property type="term" value="P:2'-deoxyribonucleotide biosynthetic process"/>
    <property type="evidence" value="ECO:0007669"/>
    <property type="project" value="TreeGrafter"/>
</dbReference>
<gene>
    <name evidence="8" type="primary">nrdD</name>
    <name evidence="8" type="ORF">E3T49_00505</name>
</gene>
<reference evidence="8 9" key="1">
    <citation type="submission" date="2019-03" db="EMBL/GenBank/DDBJ databases">
        <title>Genomics of glacier-inhabiting Cryobacterium strains.</title>
        <authorList>
            <person name="Liu Q."/>
            <person name="Xin Y.-H."/>
        </authorList>
    </citation>
    <scope>NUCLEOTIDE SEQUENCE [LARGE SCALE GENOMIC DNA]</scope>
    <source>
        <strain evidence="8 9">TMT1-51</strain>
    </source>
</reference>
<feature type="modified residue" description="Glycine radical" evidence="5">
    <location>
        <position position="701"/>
    </location>
</feature>
<dbReference type="PANTHER" id="PTHR21075:SF0">
    <property type="entry name" value="ANAEROBIC RIBONUCLEOSIDE-TRIPHOSPHATE REDUCTASE"/>
    <property type="match status" value="1"/>
</dbReference>
<feature type="domain" description="ATP-cone" evidence="7">
    <location>
        <begin position="18"/>
        <end position="113"/>
    </location>
</feature>
<dbReference type="InterPro" id="IPR001150">
    <property type="entry name" value="Gly_radical"/>
</dbReference>
<dbReference type="NCBIfam" id="TIGR02487">
    <property type="entry name" value="NrdD"/>
    <property type="match status" value="1"/>
</dbReference>
<accession>A0A4Y8K528</accession>
<organism evidence="8 9">
    <name type="scientific">Cryobacterium cryoconiti</name>
    <dbReference type="NCBI Taxonomy" id="1259239"/>
    <lineage>
        <taxon>Bacteria</taxon>
        <taxon>Bacillati</taxon>
        <taxon>Actinomycetota</taxon>
        <taxon>Actinomycetes</taxon>
        <taxon>Micrococcales</taxon>
        <taxon>Microbacteriaceae</taxon>
        <taxon>Cryobacterium</taxon>
    </lineage>
</organism>
<comment type="caution">
    <text evidence="8">The sequence shown here is derived from an EMBL/GenBank/DDBJ whole genome shotgun (WGS) entry which is preliminary data.</text>
</comment>
<dbReference type="PROSITE" id="PS51149">
    <property type="entry name" value="GLY_RADICAL_2"/>
    <property type="match status" value="1"/>
</dbReference>
<keyword evidence="1 4" id="KW-0547">Nucleotide-binding</keyword>
<dbReference type="PANTHER" id="PTHR21075">
    <property type="entry name" value="ANAEROBIC RIBONUCLEOSIDE-TRIPHOSPHATE REDUCTASE"/>
    <property type="match status" value="1"/>
</dbReference>
<dbReference type="RefSeq" id="WP_134422427.1">
    <property type="nucleotide sequence ID" value="NZ_SOHA01000001.1"/>
</dbReference>
<keyword evidence="3 4" id="KW-0067">ATP-binding</keyword>
<evidence type="ECO:0000256" key="4">
    <source>
        <dbReference type="PROSITE-ProRule" id="PRU00492"/>
    </source>
</evidence>
<dbReference type="InterPro" id="IPR005144">
    <property type="entry name" value="ATP-cone_dom"/>
</dbReference>
<dbReference type="InterPro" id="IPR012833">
    <property type="entry name" value="NrdD"/>
</dbReference>
<dbReference type="OrthoDB" id="9804622at2"/>
<keyword evidence="9" id="KW-1185">Reference proteome</keyword>
<dbReference type="EC" id="1.17.4.2" evidence="8"/>
<dbReference type="GO" id="GO:0004748">
    <property type="term" value="F:ribonucleoside-diphosphate reductase activity, thioredoxin disulfide as acceptor"/>
    <property type="evidence" value="ECO:0007669"/>
    <property type="project" value="TreeGrafter"/>
</dbReference>
<dbReference type="CDD" id="cd01675">
    <property type="entry name" value="RNR_III"/>
    <property type="match status" value="1"/>
</dbReference>
<dbReference type="Pfam" id="PF03477">
    <property type="entry name" value="ATP-cone"/>
    <property type="match status" value="1"/>
</dbReference>
<dbReference type="InterPro" id="IPR019777">
    <property type="entry name" value="Form_AcTrfase_GR_CS"/>
</dbReference>
<evidence type="ECO:0000313" key="8">
    <source>
        <dbReference type="EMBL" id="TFD34188.1"/>
    </source>
</evidence>
<dbReference type="Pfam" id="PF13597">
    <property type="entry name" value="NRDD"/>
    <property type="match status" value="1"/>
</dbReference>
<evidence type="ECO:0000259" key="7">
    <source>
        <dbReference type="PROSITE" id="PS51161"/>
    </source>
</evidence>
<sequence length="745" mass="83551">MDDPGAGTLTTGNTLSTLMVAKRDGRRLAFDDARIYAALAKSFTEVDGELTPLTHRTIRDLVARVNREIASRFTVDIKIYEVQNIVEHALLDSKEYDAAEAYINYRIQRDFARSKATDINHSIVKLISKDQSVVNENANKDSDVFNTQRDLTAGAVGKAIGLKMLPPHVANAHQKGDLHYHDLDYHPYAPMTNCCLIDFKTMLSQGFRIGNADVDPPRSVQTATAQISQIIANVSSTQYGGCSGNRIDEVLAPYAERNLEKHLADARKWIADETLHQSYAEEKTLKDIYDAMQSLEYEINTLFTSNGQTPFTSLGFGLGTSWFEREIQKAILQIRIEGLGSEKRTAIFPKLIFTVKRGLNLDSTDPNYDIKQLALECSTKRMYPDILNYDKIVELTGSFKVPMGCRSFLQGWTDENGNDVSEGRMNLGVVTLNLPRIALEAAGDKDRFWSILAERVSTARDALLFRIERCKEATPQNAPILYVYGAFGQHLHAGQPVDTLFKNKRATVSLGYIGLYEVAAAFYGGDWESNTEARDFTIDILRTLHERTTAWSNEYGYQFSVYSTPSESLTDRFCRLDTEKFGSVPNITDKDYYTNSFHYDVRKNPTPFEKLDFEKVYPTFSSGGFIHYCEYPILQQNPKALEAVWDYSYDRVGYLGTNTPIDRCYACGFSGDFDATERGFECPECHNSDPMTCDVVKRTCGYLGNPQARPMVHGRHTEITSRVKHMAGATGIRGADASASVAEDA</sequence>
<evidence type="ECO:0000313" key="9">
    <source>
        <dbReference type="Proteomes" id="UP000297472"/>
    </source>
</evidence>